<dbReference type="Proteomes" id="UP001140453">
    <property type="component" value="Unassembled WGS sequence"/>
</dbReference>
<name>A0A9W9CTU3_9PEZI</name>
<dbReference type="EMBL" id="JAPEVB010000006">
    <property type="protein sequence ID" value="KAJ4386579.1"/>
    <property type="molecule type" value="Genomic_DNA"/>
</dbReference>
<dbReference type="SMART" id="SM00554">
    <property type="entry name" value="FAS1"/>
    <property type="match status" value="2"/>
</dbReference>
<keyword evidence="4" id="KW-1185">Reference proteome</keyword>
<evidence type="ECO:0000259" key="2">
    <source>
        <dbReference type="PROSITE" id="PS50213"/>
    </source>
</evidence>
<dbReference type="AlphaFoldDB" id="A0A9W9CTU3"/>
<comment type="caution">
    <text evidence="3">The sequence shown here is derived from an EMBL/GenBank/DDBJ whole genome shotgun (WGS) entry which is preliminary data.</text>
</comment>
<evidence type="ECO:0000256" key="1">
    <source>
        <dbReference type="SAM" id="SignalP"/>
    </source>
</evidence>
<sequence length="404" mass="44066">MPRNISVPWAALILLALVGTTSPSSEHVNHLLMRQRPAGPANSLPEVLESQNYLSKYASLLELLAPIDSAFEKETDFDIDNENQIVPLLQYHILKETILTDDLQVVEPHFPPTMLLNETWTNITGGQRVTLMRQDEDEVFLVSGLDSRSMIDYQNRDIHFFEGVIQPIDTLLVPPMPLAETIRGRIPSMSAFLGALYKTGLADEVMDAKDVTIFAPDSQAFQKTYGALSELSNVELRNVLAYHIVPNRVLYSSDLQHQGQFLTRATLDDKTEPINITITAAGNHRYIGSSAVLDPDIMIANGVVHIITDVLNPLIPDAQPDPARKIQSPVFGPRGNATTGKTVPTPYLSDLPCITDCAATEMTAGPARTLHTPHPPTMRAAAVKCTGLPGVKAVVGIGMLAGIL</sequence>
<gene>
    <name evidence="3" type="ORF">N0V93_009477</name>
</gene>
<dbReference type="GO" id="GO:0007155">
    <property type="term" value="P:cell adhesion"/>
    <property type="evidence" value="ECO:0007669"/>
    <property type="project" value="TreeGrafter"/>
</dbReference>
<accession>A0A9W9CTU3</accession>
<feature type="domain" description="FAS1" evidence="2">
    <location>
        <begin position="28"/>
        <end position="165"/>
    </location>
</feature>
<dbReference type="Pfam" id="PF02469">
    <property type="entry name" value="Fasciclin"/>
    <property type="match status" value="2"/>
</dbReference>
<dbReference type="Gene3D" id="2.30.180.10">
    <property type="entry name" value="FAS1 domain"/>
    <property type="match status" value="2"/>
</dbReference>
<dbReference type="SUPFAM" id="SSF82153">
    <property type="entry name" value="FAS1 domain"/>
    <property type="match status" value="2"/>
</dbReference>
<evidence type="ECO:0000313" key="3">
    <source>
        <dbReference type="EMBL" id="KAJ4386579.1"/>
    </source>
</evidence>
<organism evidence="3 4">
    <name type="scientific">Gnomoniopsis smithogilvyi</name>
    <dbReference type="NCBI Taxonomy" id="1191159"/>
    <lineage>
        <taxon>Eukaryota</taxon>
        <taxon>Fungi</taxon>
        <taxon>Dikarya</taxon>
        <taxon>Ascomycota</taxon>
        <taxon>Pezizomycotina</taxon>
        <taxon>Sordariomycetes</taxon>
        <taxon>Sordariomycetidae</taxon>
        <taxon>Diaporthales</taxon>
        <taxon>Gnomoniaceae</taxon>
        <taxon>Gnomoniopsis</taxon>
    </lineage>
</organism>
<feature type="chain" id="PRO_5040719135" description="FAS1 domain-containing protein" evidence="1">
    <location>
        <begin position="24"/>
        <end position="404"/>
    </location>
</feature>
<dbReference type="InterPro" id="IPR000782">
    <property type="entry name" value="FAS1_domain"/>
</dbReference>
<keyword evidence="1" id="KW-0732">Signal</keyword>
<dbReference type="PANTHER" id="PTHR10900">
    <property type="entry name" value="PERIOSTIN-RELATED"/>
    <property type="match status" value="1"/>
</dbReference>
<feature type="signal peptide" evidence="1">
    <location>
        <begin position="1"/>
        <end position="23"/>
    </location>
</feature>
<dbReference type="GO" id="GO:0030198">
    <property type="term" value="P:extracellular matrix organization"/>
    <property type="evidence" value="ECO:0007669"/>
    <property type="project" value="TreeGrafter"/>
</dbReference>
<dbReference type="PROSITE" id="PS50213">
    <property type="entry name" value="FAS1"/>
    <property type="match status" value="2"/>
</dbReference>
<feature type="domain" description="FAS1" evidence="2">
    <location>
        <begin position="176"/>
        <end position="311"/>
    </location>
</feature>
<dbReference type="InterPro" id="IPR036378">
    <property type="entry name" value="FAS1_dom_sf"/>
</dbReference>
<dbReference type="GO" id="GO:0031012">
    <property type="term" value="C:extracellular matrix"/>
    <property type="evidence" value="ECO:0007669"/>
    <property type="project" value="TreeGrafter"/>
</dbReference>
<dbReference type="InterPro" id="IPR050904">
    <property type="entry name" value="Adhesion/Biosynth-related"/>
</dbReference>
<proteinExistence type="predicted"/>
<protein>
    <recommendedName>
        <fullName evidence="2">FAS1 domain-containing protein</fullName>
    </recommendedName>
</protein>
<dbReference type="GO" id="GO:0050839">
    <property type="term" value="F:cell adhesion molecule binding"/>
    <property type="evidence" value="ECO:0007669"/>
    <property type="project" value="TreeGrafter"/>
</dbReference>
<evidence type="ECO:0000313" key="4">
    <source>
        <dbReference type="Proteomes" id="UP001140453"/>
    </source>
</evidence>
<reference evidence="3" key="1">
    <citation type="submission" date="2022-10" db="EMBL/GenBank/DDBJ databases">
        <title>Tapping the CABI collections for fungal endophytes: first genome assemblies for Collariella, Neodidymelliopsis, Ascochyta clinopodiicola, Didymella pomorum, Didymosphaeria variabile, Neocosmospora piperis and Neocucurbitaria cava.</title>
        <authorList>
            <person name="Hill R."/>
        </authorList>
    </citation>
    <scope>NUCLEOTIDE SEQUENCE</scope>
    <source>
        <strain evidence="3">IMI 355082</strain>
    </source>
</reference>
<dbReference type="OrthoDB" id="286301at2759"/>
<dbReference type="PANTHER" id="PTHR10900:SF77">
    <property type="entry name" value="FI19380P1"/>
    <property type="match status" value="1"/>
</dbReference>